<dbReference type="EMBL" id="BEZZ01001654">
    <property type="protein sequence ID" value="GCC20033.1"/>
    <property type="molecule type" value="Genomic_DNA"/>
</dbReference>
<evidence type="ECO:0000259" key="3">
    <source>
        <dbReference type="SMART" id="SM00093"/>
    </source>
</evidence>
<dbReference type="GO" id="GO:0004867">
    <property type="term" value="F:serine-type endopeptidase inhibitor activity"/>
    <property type="evidence" value="ECO:0007669"/>
    <property type="project" value="InterPro"/>
</dbReference>
<dbReference type="PANTHER" id="PTHR11461:SF30">
    <property type="entry name" value="HEPARIN COFACTOR 2"/>
    <property type="match status" value="1"/>
</dbReference>
<comment type="similarity">
    <text evidence="1">Belongs to the serpin family.</text>
</comment>
<dbReference type="PANTHER" id="PTHR11461">
    <property type="entry name" value="SERINE PROTEASE INHIBITOR, SERPIN"/>
    <property type="match status" value="1"/>
</dbReference>
<protein>
    <recommendedName>
        <fullName evidence="3">Serpin domain-containing protein</fullName>
    </recommendedName>
</protein>
<evidence type="ECO:0000313" key="4">
    <source>
        <dbReference type="EMBL" id="GCC20033.1"/>
    </source>
</evidence>
<evidence type="ECO:0000313" key="5">
    <source>
        <dbReference type="Proteomes" id="UP000287033"/>
    </source>
</evidence>
<dbReference type="PRINTS" id="PR00780">
    <property type="entry name" value="LEUSERPINII"/>
</dbReference>
<dbReference type="OMA" id="NYNLVEP"/>
<dbReference type="GO" id="GO:0005615">
    <property type="term" value="C:extracellular space"/>
    <property type="evidence" value="ECO:0007669"/>
    <property type="project" value="InterPro"/>
</dbReference>
<dbReference type="InterPro" id="IPR036186">
    <property type="entry name" value="Serpin_sf"/>
</dbReference>
<comment type="caution">
    <text evidence="4">The sequence shown here is derived from an EMBL/GenBank/DDBJ whole genome shotgun (WGS) entry which is preliminary data.</text>
</comment>
<sequence>MKLVFLILSAYTVPTLCGVKPLAEHFNFKATGKPLSPQTSVDSEDPDLESIQMQFHKDNTLTQDLLPEGEEDDEYLDFDALLGEDDDYIDAIDEIDVPEIVTDFEPSDPATKRAKLLKLFRGKTRIQRLNTVNSNFAFDLYRSIRNAVDQSENILLAPAGISITLGMVSLGARHETHRQLYNVLGFADFVNASIKYDTMTVHNLFRRLTHRLFRHNFGYTLRAVNNLFIRQDAQILSNFTQNMKTYYFVEPQSANFSDSTLINKLNGHILKITKGLIKEALKTIDPQTLIMILNCFYLKGTWETKFPVENTYTGSFRLNEKKVVRVPLMHTKGNFLAAADHKLDCDILQLLYVGNISMLVVLPRKFSGMRIVETQLTSEVVGNWLDSMTNRTRKVVLPRFNLVKYYDLVPYLKTLGLTLPFQAVANFTGISTKENLGINLVGVPLCTRAQAQTPKPNRVGTER</sequence>
<dbReference type="Proteomes" id="UP000287033">
    <property type="component" value="Unassembled WGS sequence"/>
</dbReference>
<name>A0A401RPG6_CHIPU</name>
<dbReference type="STRING" id="137246.A0A401RPG6"/>
<evidence type="ECO:0000256" key="2">
    <source>
        <dbReference type="SAM" id="SignalP"/>
    </source>
</evidence>
<dbReference type="AlphaFoldDB" id="A0A401RPG6"/>
<dbReference type="InterPro" id="IPR042185">
    <property type="entry name" value="Serpin_sf_2"/>
</dbReference>
<keyword evidence="5" id="KW-1185">Reference proteome</keyword>
<dbReference type="Gene3D" id="3.30.497.10">
    <property type="entry name" value="Antithrombin, subunit I, domain 2"/>
    <property type="match status" value="1"/>
</dbReference>
<dbReference type="OrthoDB" id="1063785at2759"/>
<dbReference type="InterPro" id="IPR000215">
    <property type="entry name" value="Serpin_fam"/>
</dbReference>
<keyword evidence="2" id="KW-0732">Signal</keyword>
<proteinExistence type="inferred from homology"/>
<dbReference type="InterPro" id="IPR042178">
    <property type="entry name" value="Serpin_sf_1"/>
</dbReference>
<feature type="signal peptide" evidence="2">
    <location>
        <begin position="1"/>
        <end position="17"/>
    </location>
</feature>
<evidence type="ECO:0000256" key="1">
    <source>
        <dbReference type="RuleBase" id="RU000411"/>
    </source>
</evidence>
<dbReference type="InterPro" id="IPR023796">
    <property type="entry name" value="Serpin_dom"/>
</dbReference>
<dbReference type="Pfam" id="PF00079">
    <property type="entry name" value="Serpin"/>
    <property type="match status" value="1"/>
</dbReference>
<accession>A0A401RPG6</accession>
<feature type="domain" description="Serpin" evidence="3">
    <location>
        <begin position="138"/>
        <end position="456"/>
    </location>
</feature>
<dbReference type="Gene3D" id="2.30.39.10">
    <property type="entry name" value="Alpha-1-antitrypsin, domain 1"/>
    <property type="match status" value="1"/>
</dbReference>
<reference evidence="4 5" key="1">
    <citation type="journal article" date="2018" name="Nat. Ecol. Evol.">
        <title>Shark genomes provide insights into elasmobranch evolution and the origin of vertebrates.</title>
        <authorList>
            <person name="Hara Y"/>
            <person name="Yamaguchi K"/>
            <person name="Onimaru K"/>
            <person name="Kadota M"/>
            <person name="Koyanagi M"/>
            <person name="Keeley SD"/>
            <person name="Tatsumi K"/>
            <person name="Tanaka K"/>
            <person name="Motone F"/>
            <person name="Kageyama Y"/>
            <person name="Nozu R"/>
            <person name="Adachi N"/>
            <person name="Nishimura O"/>
            <person name="Nakagawa R"/>
            <person name="Tanegashima C"/>
            <person name="Kiyatake I"/>
            <person name="Matsumoto R"/>
            <person name="Murakumo K"/>
            <person name="Nishida K"/>
            <person name="Terakita A"/>
            <person name="Kuratani S"/>
            <person name="Sato K"/>
            <person name="Hyodo S Kuraku.S."/>
        </authorList>
    </citation>
    <scope>NUCLEOTIDE SEQUENCE [LARGE SCALE GENOMIC DNA]</scope>
</reference>
<organism evidence="4 5">
    <name type="scientific">Chiloscyllium punctatum</name>
    <name type="common">Brownbanded bambooshark</name>
    <name type="synonym">Hemiscyllium punctatum</name>
    <dbReference type="NCBI Taxonomy" id="137246"/>
    <lineage>
        <taxon>Eukaryota</taxon>
        <taxon>Metazoa</taxon>
        <taxon>Chordata</taxon>
        <taxon>Craniata</taxon>
        <taxon>Vertebrata</taxon>
        <taxon>Chondrichthyes</taxon>
        <taxon>Elasmobranchii</taxon>
        <taxon>Galeomorphii</taxon>
        <taxon>Galeoidea</taxon>
        <taxon>Orectolobiformes</taxon>
        <taxon>Hemiscylliidae</taxon>
        <taxon>Chiloscyllium</taxon>
    </lineage>
</organism>
<dbReference type="SUPFAM" id="SSF56574">
    <property type="entry name" value="Serpins"/>
    <property type="match status" value="1"/>
</dbReference>
<gene>
    <name evidence="4" type="ORF">chiPu_0018695</name>
</gene>
<feature type="chain" id="PRO_5019034008" description="Serpin domain-containing protein" evidence="2">
    <location>
        <begin position="18"/>
        <end position="463"/>
    </location>
</feature>
<dbReference type="SMART" id="SM00093">
    <property type="entry name" value="SERPIN"/>
    <property type="match status" value="1"/>
</dbReference>